<dbReference type="InterPro" id="IPR014369">
    <property type="entry name" value="Gly/Sar_N_MeTrfase"/>
</dbReference>
<dbReference type="GO" id="GO:0032259">
    <property type="term" value="P:methylation"/>
    <property type="evidence" value="ECO:0007669"/>
    <property type="project" value="UniProtKB-KW"/>
</dbReference>
<dbReference type="InterPro" id="IPR041698">
    <property type="entry name" value="Methyltransf_25"/>
</dbReference>
<evidence type="ECO:0000256" key="3">
    <source>
        <dbReference type="ARBA" id="ARBA00022691"/>
    </source>
</evidence>
<dbReference type="GO" id="GO:0052729">
    <property type="term" value="F:dimethylglycine N-methyltransferase activity"/>
    <property type="evidence" value="ECO:0007669"/>
    <property type="project" value="UniProtKB-ARBA"/>
</dbReference>
<evidence type="ECO:0000256" key="4">
    <source>
        <dbReference type="ARBA" id="ARBA00060542"/>
    </source>
</evidence>
<comment type="pathway">
    <text evidence="4">Amine and polyamine biosynthesis; betaine biosynthesis via glycine pathway; betaine from glycine: step 3/3.</text>
</comment>
<dbReference type="InterPro" id="IPR013216">
    <property type="entry name" value="Methyltransf_11"/>
</dbReference>
<dbReference type="GO" id="GO:0017174">
    <property type="term" value="F:glycine N-methyltransferase activity"/>
    <property type="evidence" value="ECO:0007669"/>
    <property type="project" value="InterPro"/>
</dbReference>
<evidence type="ECO:0000313" key="7">
    <source>
        <dbReference type="Proteomes" id="UP000554286"/>
    </source>
</evidence>
<dbReference type="SUPFAM" id="SSF53335">
    <property type="entry name" value="S-adenosyl-L-methionine-dependent methyltransferases"/>
    <property type="match status" value="2"/>
</dbReference>
<dbReference type="SMART" id="SM00828">
    <property type="entry name" value="PKS_MT"/>
    <property type="match status" value="1"/>
</dbReference>
<dbReference type="EC" id="2.1.1.157" evidence="6"/>
<dbReference type="RefSeq" id="WP_246422755.1">
    <property type="nucleotide sequence ID" value="NZ_JACIGK010000007.1"/>
</dbReference>
<sequence length="582" mass="65461">MAFDSVGAVHPGTRPAAEQKDHAIMETVDFRDRNTDLVADRQEYGDDPIAVRDSDQYRAEYVQTFVEKWDDLIDWSARAESEGRFFIDVLKARGKAKILDVACGTGFHSVQLMRAGFDVTSVDGSAAMLAKAFDNAKDQRMILRTCQADWRFLNRDLQGKFDAIICLGNSFTHLFNERDRRRALAEFYAALKHDGVLILDQRNYDAILDSGFSSAHKYYYCGERVTAEPEHVDPGLVRFRYAFPDGSEYRLNMFPLRKNYMRRLLSEAGFQHIRSYGDFQETYQEDDPDFFIHVASKSYDADRGERDLKKIASIAETYYDSGDADNFYYQIWGGEDIHVGLYSDTPGETIKDASRRTVDTMAERVDLGPDSRVLDIGAGYGGAARRLAAGHGCMVHCLNISETQNATNRRLTAAQGLDGKVTVVHGSFEDIPEPDQRFDVVWSQDAILHAGDRDLVLEEAFRVLKPGGHLVFTDPMQADDVPDGVLQPVYDRIHLESLGSFASYREAAARAGFEVVSITDLTGHLPTHYGRVAEALRERYNEVAKVCSRGYLDRMLVGLDNWVEAGDAGYLAWGILHLRKPG</sequence>
<dbReference type="GO" id="GO:0019286">
    <property type="term" value="P:glycine betaine biosynthetic process from glycine"/>
    <property type="evidence" value="ECO:0007669"/>
    <property type="project" value="UniProtKB-ARBA"/>
</dbReference>
<dbReference type="Pfam" id="PF08241">
    <property type="entry name" value="Methyltransf_11"/>
    <property type="match status" value="1"/>
</dbReference>
<dbReference type="PROSITE" id="PS51600">
    <property type="entry name" value="SAM_GNMT"/>
    <property type="match status" value="1"/>
</dbReference>
<keyword evidence="7" id="KW-1185">Reference proteome</keyword>
<dbReference type="AlphaFoldDB" id="A0A7W6W927"/>
<keyword evidence="2 6" id="KW-0808">Transferase</keyword>
<evidence type="ECO:0000259" key="5">
    <source>
        <dbReference type="SMART" id="SM00828"/>
    </source>
</evidence>
<dbReference type="CDD" id="cd02440">
    <property type="entry name" value="AdoMet_MTases"/>
    <property type="match status" value="2"/>
</dbReference>
<dbReference type="InterPro" id="IPR020803">
    <property type="entry name" value="MeTfrase_dom"/>
</dbReference>
<dbReference type="InterPro" id="IPR050447">
    <property type="entry name" value="Erg6_SMT_methyltransf"/>
</dbReference>
<dbReference type="InterPro" id="IPR029063">
    <property type="entry name" value="SAM-dependent_MTases_sf"/>
</dbReference>
<reference evidence="6 7" key="1">
    <citation type="submission" date="2020-08" db="EMBL/GenBank/DDBJ databases">
        <title>Genome sequencing of Purple Non-Sulfur Bacteria from various extreme environments.</title>
        <authorList>
            <person name="Mayer M."/>
        </authorList>
    </citation>
    <scope>NUCLEOTIDE SEQUENCE [LARGE SCALE GENOMIC DNA]</scope>
    <source>
        <strain evidence="6 7">JA131</strain>
    </source>
</reference>
<keyword evidence="1 6" id="KW-0489">Methyltransferase</keyword>
<accession>A0A7W6W927</accession>
<evidence type="ECO:0000313" key="6">
    <source>
        <dbReference type="EMBL" id="MBB4265655.1"/>
    </source>
</evidence>
<feature type="domain" description="Polyketide synthase-like methyltransferase" evidence="5">
    <location>
        <begin position="341"/>
        <end position="581"/>
    </location>
</feature>
<dbReference type="PANTHER" id="PTHR44068:SF11">
    <property type="entry name" value="GERANYL DIPHOSPHATE 2-C-METHYLTRANSFERASE"/>
    <property type="match status" value="1"/>
</dbReference>
<dbReference type="FunFam" id="3.40.50.150:FF:000461">
    <property type="entry name" value="Sarcosine/dimethylglycine N-methyltransferase"/>
    <property type="match status" value="1"/>
</dbReference>
<gene>
    <name evidence="6" type="ORF">GGD89_001277</name>
</gene>
<dbReference type="Gene3D" id="3.30.46.10">
    <property type="entry name" value="Glycine N-methyltransferase, chain A, domain 1"/>
    <property type="match status" value="1"/>
</dbReference>
<name>A0A7W6W927_9PROT</name>
<proteinExistence type="predicted"/>
<dbReference type="Proteomes" id="UP000554286">
    <property type="component" value="Unassembled WGS sequence"/>
</dbReference>
<keyword evidence="3" id="KW-0949">S-adenosyl-L-methionine</keyword>
<dbReference type="EMBL" id="JACIGK010000007">
    <property type="protein sequence ID" value="MBB4265655.1"/>
    <property type="molecule type" value="Genomic_DNA"/>
</dbReference>
<dbReference type="Pfam" id="PF13649">
    <property type="entry name" value="Methyltransf_25"/>
    <property type="match status" value="1"/>
</dbReference>
<protein>
    <submittedName>
        <fullName evidence="6">Sarcosine/dimethylglycine N-methyltransferase</fullName>
        <ecNumber evidence="6">2.1.1.157</ecNumber>
    </submittedName>
</protein>
<evidence type="ECO:0000256" key="2">
    <source>
        <dbReference type="ARBA" id="ARBA00022679"/>
    </source>
</evidence>
<dbReference type="Gene3D" id="3.40.50.150">
    <property type="entry name" value="Vaccinia Virus protein VP39"/>
    <property type="match status" value="2"/>
</dbReference>
<dbReference type="PANTHER" id="PTHR44068">
    <property type="entry name" value="ZGC:194242"/>
    <property type="match status" value="1"/>
</dbReference>
<organism evidence="6 7">
    <name type="scientific">Roseospira visakhapatnamensis</name>
    <dbReference type="NCBI Taxonomy" id="390880"/>
    <lineage>
        <taxon>Bacteria</taxon>
        <taxon>Pseudomonadati</taxon>
        <taxon>Pseudomonadota</taxon>
        <taxon>Alphaproteobacteria</taxon>
        <taxon>Rhodospirillales</taxon>
        <taxon>Rhodospirillaceae</taxon>
        <taxon>Roseospira</taxon>
    </lineage>
</organism>
<evidence type="ECO:0000256" key="1">
    <source>
        <dbReference type="ARBA" id="ARBA00022603"/>
    </source>
</evidence>
<comment type="caution">
    <text evidence="6">The sequence shown here is derived from an EMBL/GenBank/DDBJ whole genome shotgun (WGS) entry which is preliminary data.</text>
</comment>